<dbReference type="InterPro" id="IPR002577">
    <property type="entry name" value="HTH_HxlR"/>
</dbReference>
<dbReference type="PROSITE" id="PS51118">
    <property type="entry name" value="HTH_HXLR"/>
    <property type="match status" value="1"/>
</dbReference>
<dbReference type="AlphaFoldDB" id="A0A0M4D4X4"/>
<proteinExistence type="predicted"/>
<evidence type="ECO:0000313" key="6">
    <source>
        <dbReference type="EMBL" id="KZU96490.1"/>
    </source>
</evidence>
<evidence type="ECO:0000313" key="7">
    <source>
        <dbReference type="EMBL" id="KZV02736.1"/>
    </source>
</evidence>
<dbReference type="Gene3D" id="1.10.10.10">
    <property type="entry name" value="Winged helix-like DNA-binding domain superfamily/Winged helix DNA-binding domain"/>
    <property type="match status" value="1"/>
</dbReference>
<dbReference type="PANTHER" id="PTHR33204:SF29">
    <property type="entry name" value="TRANSCRIPTIONAL REGULATOR"/>
    <property type="match status" value="1"/>
</dbReference>
<evidence type="ECO:0000256" key="3">
    <source>
        <dbReference type="ARBA" id="ARBA00023163"/>
    </source>
</evidence>
<dbReference type="KEGG" id="lpb:SH83_12940"/>
<feature type="domain" description="HTH hxlR-type" evidence="4">
    <location>
        <begin position="9"/>
        <end position="113"/>
    </location>
</feature>
<evidence type="ECO:0000313" key="13">
    <source>
        <dbReference type="Proteomes" id="UP000094892"/>
    </source>
</evidence>
<evidence type="ECO:0000313" key="5">
    <source>
        <dbReference type="EMBL" id="KZU03599.1"/>
    </source>
</evidence>
<keyword evidence="3" id="KW-0804">Transcription</keyword>
<dbReference type="EMBL" id="LUWI01000022">
    <property type="protein sequence ID" value="KZU03599.1"/>
    <property type="molecule type" value="Genomic_DNA"/>
</dbReference>
<dbReference type="Proteomes" id="UP000094892">
    <property type="component" value="Unassembled WGS sequence"/>
</dbReference>
<protein>
    <submittedName>
        <fullName evidence="8">HTH-type transcriptional activator HxlR</fullName>
    </submittedName>
    <submittedName>
        <fullName evidence="5 9">Transcriptional regulator</fullName>
    </submittedName>
    <submittedName>
        <fullName evidence="6">Putative transcriptional regulator</fullName>
    </submittedName>
</protein>
<dbReference type="Proteomes" id="UP000076882">
    <property type="component" value="Unassembled WGS sequence"/>
</dbReference>
<dbReference type="Proteomes" id="UP000076989">
    <property type="component" value="Unassembled WGS sequence"/>
</dbReference>
<keyword evidence="1" id="KW-0805">Transcription regulation</keyword>
<dbReference type="GeneID" id="77216237"/>
<accession>A0A0M4D4X4</accession>
<evidence type="ECO:0000313" key="9">
    <source>
        <dbReference type="EMBL" id="QQM61437.1"/>
    </source>
</evidence>
<dbReference type="EMBL" id="MCOL01000001">
    <property type="protein sequence ID" value="ODO62774.1"/>
    <property type="molecule type" value="Genomic_DNA"/>
</dbReference>
<evidence type="ECO:0000313" key="12">
    <source>
        <dbReference type="Proteomes" id="UP000076989"/>
    </source>
</evidence>
<dbReference type="GO" id="GO:0003677">
    <property type="term" value="F:DNA binding"/>
    <property type="evidence" value="ECO:0007669"/>
    <property type="project" value="UniProtKB-KW"/>
</dbReference>
<dbReference type="Proteomes" id="UP000595466">
    <property type="component" value="Chromosome"/>
</dbReference>
<reference evidence="10 11" key="1">
    <citation type="submission" date="2016-03" db="EMBL/GenBank/DDBJ databases">
        <title>Comparative genomics of 54 Lactobacillus plantarum strains reveals genomic uncoupling from niche constraints.</title>
        <authorList>
            <person name="Martino M.E."/>
        </authorList>
    </citation>
    <scope>NUCLEOTIDE SEQUENCE [LARGE SCALE GENOMIC DNA]</scope>
    <source>
        <strain evidence="6 11">19.1</strain>
        <strain evidence="7 10">NAB2</strain>
        <strain evidence="5 12">Nizo2260</strain>
    </source>
</reference>
<dbReference type="InterPro" id="IPR036390">
    <property type="entry name" value="WH_DNA-bd_sf"/>
</dbReference>
<evidence type="ECO:0000256" key="2">
    <source>
        <dbReference type="ARBA" id="ARBA00023125"/>
    </source>
</evidence>
<reference evidence="9 14" key="3">
    <citation type="submission" date="2020-12" db="EMBL/GenBank/DDBJ databases">
        <title>Whole genome sequencing of Lactobacillus plantarum PC518.</title>
        <authorList>
            <person name="Guo Q."/>
        </authorList>
    </citation>
    <scope>NUCLEOTIDE SEQUENCE [LARGE SCALE GENOMIC DNA]</scope>
    <source>
        <strain evidence="9 14">PC518</strain>
    </source>
</reference>
<evidence type="ECO:0000256" key="1">
    <source>
        <dbReference type="ARBA" id="ARBA00023015"/>
    </source>
</evidence>
<dbReference type="OMA" id="MRHNELK"/>
<dbReference type="Pfam" id="PF01638">
    <property type="entry name" value="HxlR"/>
    <property type="match status" value="1"/>
</dbReference>
<dbReference type="InterPro" id="IPR036388">
    <property type="entry name" value="WH-like_DNA-bd_sf"/>
</dbReference>
<dbReference type="RefSeq" id="WP_011102039.1">
    <property type="nucleotide sequence ID" value="NZ_AP018405.1"/>
</dbReference>
<sequence>MLKERVTAQPRYRNEFDATMQLIRGKWKIMILFELAEVKVSRFADLQHHIQAVSHKTLASQLKELEQDELIERHDFKTAQPHVEYRLTAKGQSLIPILDAICTWGDQHVDPALIERSLCDE</sequence>
<dbReference type="PATRIC" id="fig|1590.142.peg.2771"/>
<dbReference type="EMBL" id="LUXM01000019">
    <property type="protein sequence ID" value="KZU96490.1"/>
    <property type="molecule type" value="Genomic_DNA"/>
</dbReference>
<evidence type="ECO:0000313" key="14">
    <source>
        <dbReference type="Proteomes" id="UP000595466"/>
    </source>
</evidence>
<organism evidence="8 13">
    <name type="scientific">Lactiplantibacillus plantarum</name>
    <name type="common">Lactobacillus plantarum</name>
    <dbReference type="NCBI Taxonomy" id="1590"/>
    <lineage>
        <taxon>Bacteria</taxon>
        <taxon>Bacillati</taxon>
        <taxon>Bacillota</taxon>
        <taxon>Bacilli</taxon>
        <taxon>Lactobacillales</taxon>
        <taxon>Lactobacillaceae</taxon>
        <taxon>Lactiplantibacillus</taxon>
    </lineage>
</organism>
<evidence type="ECO:0000313" key="8">
    <source>
        <dbReference type="EMBL" id="ODO62774.1"/>
    </source>
</evidence>
<keyword evidence="2" id="KW-0238">DNA-binding</keyword>
<dbReference type="PANTHER" id="PTHR33204">
    <property type="entry name" value="TRANSCRIPTIONAL REGULATOR, MARR FAMILY"/>
    <property type="match status" value="1"/>
</dbReference>
<dbReference type="EMBL" id="LUXO01000030">
    <property type="protein sequence ID" value="KZV02736.1"/>
    <property type="molecule type" value="Genomic_DNA"/>
</dbReference>
<evidence type="ECO:0000259" key="4">
    <source>
        <dbReference type="PROSITE" id="PS51118"/>
    </source>
</evidence>
<name>A0A0M4D4X4_LACPN</name>
<dbReference type="SUPFAM" id="SSF46785">
    <property type="entry name" value="Winged helix' DNA-binding domain"/>
    <property type="match status" value="1"/>
</dbReference>
<evidence type="ECO:0000313" key="10">
    <source>
        <dbReference type="Proteomes" id="UP000076872"/>
    </source>
</evidence>
<dbReference type="EMBL" id="CP066817">
    <property type="protein sequence ID" value="QQM61437.1"/>
    <property type="molecule type" value="Genomic_DNA"/>
</dbReference>
<gene>
    <name evidence="9" type="ORF">JH395_02460</name>
    <name evidence="6" type="ORF">Lp19_1102</name>
    <name evidence="8" type="ORF">LPJSA22_02792</name>
    <name evidence="7" type="ORF">NAB2_1890</name>
    <name evidence="5" type="ORF">Nizo2260_1839</name>
</gene>
<dbReference type="Proteomes" id="UP000076872">
    <property type="component" value="Unassembled WGS sequence"/>
</dbReference>
<evidence type="ECO:0000313" key="11">
    <source>
        <dbReference type="Proteomes" id="UP000076882"/>
    </source>
</evidence>
<reference evidence="8 13" key="2">
    <citation type="submission" date="2016-08" db="EMBL/GenBank/DDBJ databases">
        <title>Genome sequencing of Lactobacillus plantarum JSA22, isolated from fermented soybean paste.</title>
        <authorList>
            <person name="Choi H.S."/>
        </authorList>
    </citation>
    <scope>NUCLEOTIDE SEQUENCE [LARGE SCALE GENOMIC DNA]</scope>
    <source>
        <strain evidence="8 13">JSA22</strain>
    </source>
</reference>